<dbReference type="Proteomes" id="UP000001589">
    <property type="component" value="Chromosome"/>
</dbReference>
<dbReference type="AlphaFoldDB" id="A2BXF3"/>
<gene>
    <name evidence="1" type="ordered locus">P9515_12571</name>
</gene>
<dbReference type="EMBL" id="CP000552">
    <property type="protein sequence ID" value="ABM72464.1"/>
    <property type="molecule type" value="Genomic_DNA"/>
</dbReference>
<accession>A2BXF3</accession>
<evidence type="ECO:0000313" key="2">
    <source>
        <dbReference type="Proteomes" id="UP000001589"/>
    </source>
</evidence>
<dbReference type="KEGG" id="pmc:P9515_12571"/>
<organism evidence="1 2">
    <name type="scientific">Prochlorococcus marinus (strain MIT 9515)</name>
    <dbReference type="NCBI Taxonomy" id="167542"/>
    <lineage>
        <taxon>Bacteria</taxon>
        <taxon>Bacillati</taxon>
        <taxon>Cyanobacteriota</taxon>
        <taxon>Cyanophyceae</taxon>
        <taxon>Synechococcales</taxon>
        <taxon>Prochlorococcaceae</taxon>
        <taxon>Prochlorococcus</taxon>
    </lineage>
</organism>
<protein>
    <submittedName>
        <fullName evidence="1">Uncharacterized protein</fullName>
    </submittedName>
</protein>
<reference evidence="1 2" key="1">
    <citation type="journal article" date="2007" name="PLoS Genet.">
        <title>Patterns and implications of gene gain and loss in the evolution of Prochlorococcus.</title>
        <authorList>
            <person name="Kettler G.C."/>
            <person name="Martiny A.C."/>
            <person name="Huang K."/>
            <person name="Zucker J."/>
            <person name="Coleman M.L."/>
            <person name="Rodrigue S."/>
            <person name="Chen F."/>
            <person name="Lapidus A."/>
            <person name="Ferriera S."/>
            <person name="Johnson J."/>
            <person name="Steglich C."/>
            <person name="Church G.M."/>
            <person name="Richardson P."/>
            <person name="Chisholm S.W."/>
        </authorList>
    </citation>
    <scope>NUCLEOTIDE SEQUENCE [LARGE SCALE GENOMIC DNA]</scope>
    <source>
        <strain evidence="1 2">MIT 9515</strain>
    </source>
</reference>
<proteinExistence type="predicted"/>
<sequence length="83" mass="9798">MFIKIIKMQFNTFKDNDLKEVWALIIEKMNQEGEEVCPNSSSFYKTPDGIECSLRRKNGDLIGICYRENNRKGGYRWTIEKTN</sequence>
<name>A2BXF3_PROM5</name>
<evidence type="ECO:0000313" key="1">
    <source>
        <dbReference type="EMBL" id="ABM72464.1"/>
    </source>
</evidence>
<dbReference type="HOGENOM" id="CLU_2651535_0_0_3"/>